<sequence>IIPIMYIITLVISSYIIQEKNIYDQMYCTLLVSAFYDYALHAPGIESIYMFHVVLGLCTLMSLYKLVKDREVIRNIDKKILGIYVI</sequence>
<keyword evidence="2" id="KW-0436">Ligase</keyword>
<comment type="caution">
    <text evidence="2">The sequence shown here is derived from an EMBL/GenBank/DDBJ whole genome shotgun (WGS) entry which is preliminary data.</text>
</comment>
<organism evidence="2 3">
    <name type="scientific">Rosenbergiella gaditana</name>
    <dbReference type="NCBI Taxonomy" id="2726987"/>
    <lineage>
        <taxon>Bacteria</taxon>
        <taxon>Pseudomonadati</taxon>
        <taxon>Pseudomonadota</taxon>
        <taxon>Gammaproteobacteria</taxon>
        <taxon>Enterobacterales</taxon>
        <taxon>Erwiniaceae</taxon>
        <taxon>Rosenbergiella</taxon>
    </lineage>
</organism>
<keyword evidence="1" id="KW-0812">Transmembrane</keyword>
<dbReference type="GO" id="GO:0016874">
    <property type="term" value="F:ligase activity"/>
    <property type="evidence" value="ECO:0007669"/>
    <property type="project" value="UniProtKB-KW"/>
</dbReference>
<evidence type="ECO:0000313" key="3">
    <source>
        <dbReference type="Proteomes" id="UP000790096"/>
    </source>
</evidence>
<keyword evidence="1" id="KW-1133">Transmembrane helix</keyword>
<feature type="non-terminal residue" evidence="2">
    <location>
        <position position="86"/>
    </location>
</feature>
<keyword evidence="1" id="KW-0472">Membrane</keyword>
<name>A0ABS5T2W6_9GAMM</name>
<dbReference type="EMBL" id="JABBFR010000082">
    <property type="protein sequence ID" value="MBT0725777.1"/>
    <property type="molecule type" value="Genomic_DNA"/>
</dbReference>
<accession>A0ABS5T2W6</accession>
<evidence type="ECO:0000256" key="1">
    <source>
        <dbReference type="SAM" id="Phobius"/>
    </source>
</evidence>
<gene>
    <name evidence="2" type="ORF">HH682_15530</name>
</gene>
<reference evidence="2 3" key="1">
    <citation type="submission" date="2020-04" db="EMBL/GenBank/DDBJ databases">
        <title>Genome sequencing of Rosenbergiella species.</title>
        <authorList>
            <person name="Alvarez-Perez S."/>
            <person name="Lievens B."/>
        </authorList>
    </citation>
    <scope>NUCLEOTIDE SEQUENCE [LARGE SCALE GENOMIC DNA]</scope>
    <source>
        <strain evidence="2 3">S61</strain>
    </source>
</reference>
<feature type="transmembrane region" description="Helical" evidence="1">
    <location>
        <begin position="48"/>
        <end position="67"/>
    </location>
</feature>
<protein>
    <submittedName>
        <fullName evidence="2">O-antigen ligase domain-containing protein</fullName>
    </submittedName>
</protein>
<feature type="non-terminal residue" evidence="2">
    <location>
        <position position="1"/>
    </location>
</feature>
<dbReference type="Proteomes" id="UP000790096">
    <property type="component" value="Unassembled WGS sequence"/>
</dbReference>
<keyword evidence="3" id="KW-1185">Reference proteome</keyword>
<proteinExistence type="predicted"/>
<evidence type="ECO:0000313" key="2">
    <source>
        <dbReference type="EMBL" id="MBT0725777.1"/>
    </source>
</evidence>